<dbReference type="InterPro" id="IPR013766">
    <property type="entry name" value="Thioredoxin_domain"/>
</dbReference>
<dbReference type="GO" id="GO:0017004">
    <property type="term" value="P:cytochrome complex assembly"/>
    <property type="evidence" value="ECO:0007669"/>
    <property type="project" value="UniProtKB-KW"/>
</dbReference>
<evidence type="ECO:0000259" key="6">
    <source>
        <dbReference type="PROSITE" id="PS51352"/>
    </source>
</evidence>
<evidence type="ECO:0000256" key="5">
    <source>
        <dbReference type="SAM" id="SignalP"/>
    </source>
</evidence>
<reference evidence="7 8" key="1">
    <citation type="submission" date="2018-07" db="EMBL/GenBank/DDBJ databases">
        <title>Genome analysis of Larkinella rosea.</title>
        <authorList>
            <person name="Zhou Z."/>
            <person name="Wang G."/>
        </authorList>
    </citation>
    <scope>NUCLEOTIDE SEQUENCE [LARGE SCALE GENOMIC DNA]</scope>
    <source>
        <strain evidence="8">zzj9</strain>
    </source>
</reference>
<feature type="signal peptide" evidence="5">
    <location>
        <begin position="1"/>
        <end position="21"/>
    </location>
</feature>
<dbReference type="GO" id="GO:0030313">
    <property type="term" value="C:cell envelope"/>
    <property type="evidence" value="ECO:0007669"/>
    <property type="project" value="UniProtKB-SubCell"/>
</dbReference>
<dbReference type="GO" id="GO:0016209">
    <property type="term" value="F:antioxidant activity"/>
    <property type="evidence" value="ECO:0007669"/>
    <property type="project" value="InterPro"/>
</dbReference>
<dbReference type="InterPro" id="IPR017937">
    <property type="entry name" value="Thioredoxin_CS"/>
</dbReference>
<dbReference type="Pfam" id="PF00578">
    <property type="entry name" value="AhpC-TSA"/>
    <property type="match status" value="1"/>
</dbReference>
<dbReference type="PROSITE" id="PS00194">
    <property type="entry name" value="THIOREDOXIN_1"/>
    <property type="match status" value="1"/>
</dbReference>
<evidence type="ECO:0000256" key="4">
    <source>
        <dbReference type="ARBA" id="ARBA00023284"/>
    </source>
</evidence>
<dbReference type="GO" id="GO:0016491">
    <property type="term" value="F:oxidoreductase activity"/>
    <property type="evidence" value="ECO:0007669"/>
    <property type="project" value="InterPro"/>
</dbReference>
<dbReference type="PANTHER" id="PTHR42852:SF6">
    <property type="entry name" value="THIOL:DISULFIDE INTERCHANGE PROTEIN DSBE"/>
    <property type="match status" value="1"/>
</dbReference>
<dbReference type="Gene3D" id="3.40.30.10">
    <property type="entry name" value="Glutaredoxin"/>
    <property type="match status" value="1"/>
</dbReference>
<dbReference type="Proteomes" id="UP000253383">
    <property type="component" value="Unassembled WGS sequence"/>
</dbReference>
<evidence type="ECO:0000256" key="1">
    <source>
        <dbReference type="ARBA" id="ARBA00004196"/>
    </source>
</evidence>
<dbReference type="InterPro" id="IPR036249">
    <property type="entry name" value="Thioredoxin-like_sf"/>
</dbReference>
<organism evidence="7 8">
    <name type="scientific">Larkinella punicea</name>
    <dbReference type="NCBI Taxonomy" id="2315727"/>
    <lineage>
        <taxon>Bacteria</taxon>
        <taxon>Pseudomonadati</taxon>
        <taxon>Bacteroidota</taxon>
        <taxon>Cytophagia</taxon>
        <taxon>Cytophagales</taxon>
        <taxon>Spirosomataceae</taxon>
        <taxon>Larkinella</taxon>
    </lineage>
</organism>
<keyword evidence="4" id="KW-0676">Redox-active center</keyword>
<feature type="chain" id="PRO_5016917747" evidence="5">
    <location>
        <begin position="22"/>
        <end position="381"/>
    </location>
</feature>
<dbReference type="PANTHER" id="PTHR42852">
    <property type="entry name" value="THIOL:DISULFIDE INTERCHANGE PROTEIN DSBE"/>
    <property type="match status" value="1"/>
</dbReference>
<evidence type="ECO:0000256" key="2">
    <source>
        <dbReference type="ARBA" id="ARBA00022748"/>
    </source>
</evidence>
<dbReference type="RefSeq" id="WP_114409467.1">
    <property type="nucleotide sequence ID" value="NZ_QOWE01000031.1"/>
</dbReference>
<dbReference type="Pfam" id="PF14289">
    <property type="entry name" value="DUF4369"/>
    <property type="match status" value="1"/>
</dbReference>
<dbReference type="InterPro" id="IPR050553">
    <property type="entry name" value="Thioredoxin_ResA/DsbE_sf"/>
</dbReference>
<evidence type="ECO:0000256" key="3">
    <source>
        <dbReference type="ARBA" id="ARBA00023157"/>
    </source>
</evidence>
<accession>A0A368JFN7</accession>
<keyword evidence="8" id="KW-1185">Reference proteome</keyword>
<evidence type="ECO:0000313" key="7">
    <source>
        <dbReference type="EMBL" id="RCR66075.1"/>
    </source>
</evidence>
<dbReference type="InterPro" id="IPR000866">
    <property type="entry name" value="AhpC/TSA"/>
</dbReference>
<comment type="caution">
    <text evidence="7">The sequence shown here is derived from an EMBL/GenBank/DDBJ whole genome shotgun (WGS) entry which is preliminary data.</text>
</comment>
<evidence type="ECO:0000313" key="8">
    <source>
        <dbReference type="Proteomes" id="UP000253383"/>
    </source>
</evidence>
<sequence>MKLLFASLILYLFCVDGFAQSKSDKKTAQQPVSGGYTITGTLKNAANRKIILTENSFYKSRQQSDTTTANAKGQFSFKGKLDEATFFSLSVAGKTSPQYFFLENSPITITGNADSLWAVNISGSKEENIRQKIQQMMMDTAIGNRYKRAELKYTNARAVNDVNAMKAAIKDREQAVAQELVRVKNIISTYSSSAVGVNVLSVLMSLGDLAGADSLLTIMESKEIGKTAQAKYFRQQIDVMSRLNIGKVAPEFAQTDTLGQVIKLSSFKGKYVLVDFWASWCGPCREENPNLVATYQAFKDKNFTIFSVSLDNNRQNWLNAIRKDNLTWSHVSDLKGWKNEVAQQYGINSVPANLLVDPTGKIVARNLRGEDLNKKIKELIQ</sequence>
<dbReference type="AlphaFoldDB" id="A0A368JFN7"/>
<dbReference type="SUPFAM" id="SSF52833">
    <property type="entry name" value="Thioredoxin-like"/>
    <property type="match status" value="1"/>
</dbReference>
<proteinExistence type="predicted"/>
<keyword evidence="3" id="KW-1015">Disulfide bond</keyword>
<protein>
    <submittedName>
        <fullName evidence="7">DUF4369 domain-containing protein</fullName>
    </submittedName>
</protein>
<dbReference type="OrthoDB" id="6399635at2"/>
<dbReference type="PROSITE" id="PS51352">
    <property type="entry name" value="THIOREDOXIN_2"/>
    <property type="match status" value="1"/>
</dbReference>
<name>A0A368JFN7_9BACT</name>
<feature type="domain" description="Thioredoxin" evidence="6">
    <location>
        <begin position="243"/>
        <end position="381"/>
    </location>
</feature>
<comment type="subcellular location">
    <subcellularLocation>
        <location evidence="1">Cell envelope</location>
    </subcellularLocation>
</comment>
<keyword evidence="5" id="KW-0732">Signal</keyword>
<dbReference type="CDD" id="cd02966">
    <property type="entry name" value="TlpA_like_family"/>
    <property type="match status" value="1"/>
</dbReference>
<gene>
    <name evidence="7" type="ORF">DUE52_28325</name>
</gene>
<dbReference type="EMBL" id="QOWE01000031">
    <property type="protein sequence ID" value="RCR66075.1"/>
    <property type="molecule type" value="Genomic_DNA"/>
</dbReference>
<keyword evidence="2" id="KW-0201">Cytochrome c-type biogenesis</keyword>
<dbReference type="InterPro" id="IPR025380">
    <property type="entry name" value="DUF4369"/>
</dbReference>